<dbReference type="Proteomes" id="UP001139682">
    <property type="component" value="Unassembled WGS sequence"/>
</dbReference>
<name>A0A9X1W2P0_9GAMM</name>
<accession>A0A9X1W2P0</accession>
<evidence type="ECO:0000313" key="1">
    <source>
        <dbReference type="EMBL" id="MCJ0972299.1"/>
    </source>
</evidence>
<gene>
    <name evidence="1" type="ORF">MST27_02805</name>
</gene>
<reference evidence="1" key="1">
    <citation type="submission" date="2022-03" db="EMBL/GenBank/DDBJ databases">
        <title>Pseudomonas marianensis sp. nov., a marine bacterium isolated from deep-sea sediments of the Mariana Trench.</title>
        <authorList>
            <person name="Wei Y."/>
        </authorList>
    </citation>
    <scope>NUCLEOTIDE SEQUENCE</scope>
    <source>
        <strain evidence="1">PS1</strain>
    </source>
</reference>
<dbReference type="RefSeq" id="WP_243604477.1">
    <property type="nucleotide sequence ID" value="NZ_JALGRD010000001.1"/>
</dbReference>
<evidence type="ECO:0000313" key="2">
    <source>
        <dbReference type="Proteomes" id="UP001139682"/>
    </source>
</evidence>
<sequence length="301" mass="33736">MIEFDLPARTYHENGAQIATAFREVCDWLKSLGVFSASNRFSTYLKIFDNFESEAPYALQSDENFRNYVVVQGEVTELIRIRKWLDSLDSEDYLNQLKKVTSGKPFASQANADPARDFTFELSIAARFLAAGYPVDVTGMADTIAHVGPYKIYVECKRIQSPSKVLKRIKEAQKQIGVRLSADASSKSRGLVACKISEVLNPALTTPIYSNASRFRHESEKSLKAYIRENEENLKKHTAKKQLGILFENNINGVVYDESSLNPEPKIINCRGATLYCHKLGSEDTNLVHNMAPKLASQGVL</sequence>
<keyword evidence="2" id="KW-1185">Reference proteome</keyword>
<proteinExistence type="predicted"/>
<protein>
    <submittedName>
        <fullName evidence="1">Uncharacterized protein</fullName>
    </submittedName>
</protein>
<dbReference type="EMBL" id="JALGRD010000001">
    <property type="protein sequence ID" value="MCJ0972299.1"/>
    <property type="molecule type" value="Genomic_DNA"/>
</dbReference>
<comment type="caution">
    <text evidence="1">The sequence shown here is derived from an EMBL/GenBank/DDBJ whole genome shotgun (WGS) entry which is preliminary data.</text>
</comment>
<organism evidence="1 2">
    <name type="scientific">Stutzerimonas marianensis</name>
    <dbReference type="NCBI Taxonomy" id="2929513"/>
    <lineage>
        <taxon>Bacteria</taxon>
        <taxon>Pseudomonadati</taxon>
        <taxon>Pseudomonadota</taxon>
        <taxon>Gammaproteobacteria</taxon>
        <taxon>Pseudomonadales</taxon>
        <taxon>Pseudomonadaceae</taxon>
        <taxon>Stutzerimonas</taxon>
    </lineage>
</organism>
<dbReference type="AlphaFoldDB" id="A0A9X1W2P0"/>